<name>D5VP92_CAUST</name>
<dbReference type="EMBL" id="CP002008">
    <property type="protein sequence ID" value="ADG12315.1"/>
    <property type="molecule type" value="Genomic_DNA"/>
</dbReference>
<evidence type="ECO:0000256" key="1">
    <source>
        <dbReference type="SAM" id="MobiDB-lite"/>
    </source>
</evidence>
<accession>D5VP92</accession>
<reference evidence="3" key="1">
    <citation type="journal article" date="2011" name="J. Bacteriol.">
        <title>Genome sequences of eight morphologically diverse alphaproteobacteria.</title>
        <authorList>
            <consortium name="US DOE Joint Genome Institute"/>
            <person name="Brown P.J."/>
            <person name="Kysela D.T."/>
            <person name="Buechlein A."/>
            <person name="Hemmerich C."/>
            <person name="Brun Y.V."/>
        </authorList>
    </citation>
    <scope>NUCLEOTIDE SEQUENCE [LARGE SCALE GENOMIC DNA]</scope>
    <source>
        <strain evidence="3">ATCC 21756 / DSM 7131 / JCM 7823 / NBRC 15250 / LMG 17158 / TK0059</strain>
    </source>
</reference>
<feature type="region of interest" description="Disordered" evidence="1">
    <location>
        <begin position="76"/>
        <end position="106"/>
    </location>
</feature>
<proteinExistence type="predicted"/>
<gene>
    <name evidence="2" type="ordered locus">Cseg_3896</name>
</gene>
<dbReference type="AlphaFoldDB" id="D5VP92"/>
<evidence type="ECO:0000313" key="3">
    <source>
        <dbReference type="Proteomes" id="UP000002629"/>
    </source>
</evidence>
<dbReference type="KEGG" id="cse:Cseg_3896"/>
<dbReference type="RefSeq" id="WP_013080957.1">
    <property type="nucleotide sequence ID" value="NC_014100.1"/>
</dbReference>
<sequence length="238" mass="24169">MRGVRGRSRRWGVLAVLSLALHAAVLAWLAWPTAPTLLAAGLDLPLMSVELTRPEAKTAPAKASRRALAASPSASVSIPAPVSAPAAPDSGAPAAPAPSSGGLSGPAVSADALRAALRAGAGCARGAGQSREEREKCEERLGRLQANAPSYPAPMDPEKRAYYDAVVAAGASGGTYGDTPPGAVSPGAAYGRLLNCSIKFGAGARPKDRQGEVRLGRTPCVAPVQGSFFTPEASVRKR</sequence>
<evidence type="ECO:0000313" key="2">
    <source>
        <dbReference type="EMBL" id="ADG12315.1"/>
    </source>
</evidence>
<protein>
    <submittedName>
        <fullName evidence="2">Uncharacterized protein</fullName>
    </submittedName>
</protein>
<dbReference type="HOGENOM" id="CLU_1118592_0_0_5"/>
<organism evidence="2 3">
    <name type="scientific">Caulobacter segnis (strain ATCC 21756 / DSM 7131 / JCM 7823 / NBRC 15250 / LMG 17158 / TK0059)</name>
    <name type="common">Mycoplana segnis</name>
    <dbReference type="NCBI Taxonomy" id="509190"/>
    <lineage>
        <taxon>Bacteria</taxon>
        <taxon>Pseudomonadati</taxon>
        <taxon>Pseudomonadota</taxon>
        <taxon>Alphaproteobacteria</taxon>
        <taxon>Caulobacterales</taxon>
        <taxon>Caulobacteraceae</taxon>
        <taxon>Caulobacter</taxon>
    </lineage>
</organism>
<dbReference type="Proteomes" id="UP000002629">
    <property type="component" value="Chromosome"/>
</dbReference>